<dbReference type="OrthoDB" id="4219441at2"/>
<gene>
    <name evidence="1" type="ORF">GA0074695_1856</name>
</gene>
<organism evidence="1 2">
    <name type="scientific">Micromonospora viridifaciens</name>
    <dbReference type="NCBI Taxonomy" id="1881"/>
    <lineage>
        <taxon>Bacteria</taxon>
        <taxon>Bacillati</taxon>
        <taxon>Actinomycetota</taxon>
        <taxon>Actinomycetes</taxon>
        <taxon>Micromonosporales</taxon>
        <taxon>Micromonosporaceae</taxon>
        <taxon>Micromonospora</taxon>
    </lineage>
</organism>
<protein>
    <submittedName>
        <fullName evidence="1">Uncharacterized protein</fullName>
    </submittedName>
</protein>
<sequence>MNGVVFDHTALLAFGAGHQLLSGLVVQAHREHGRHLFVPALCLAGAAAQRPALDEHIGALPVLDVVELRHSGALAVARLVKQGVDWRLAHAVVLGRPDPEWPQGRPVLTETPKAYAGFGVVTVDVR</sequence>
<reference evidence="2" key="1">
    <citation type="submission" date="2016-06" db="EMBL/GenBank/DDBJ databases">
        <authorList>
            <person name="Varghese N."/>
            <person name="Submissions Spin"/>
        </authorList>
    </citation>
    <scope>NUCLEOTIDE SEQUENCE [LARGE SCALE GENOMIC DNA]</scope>
    <source>
        <strain evidence="2">DSM 43909</strain>
    </source>
</reference>
<name>A0A1C4VW73_MICVI</name>
<accession>A0A1C4VW73</accession>
<evidence type="ECO:0000313" key="2">
    <source>
        <dbReference type="Proteomes" id="UP000198242"/>
    </source>
</evidence>
<proteinExistence type="predicted"/>
<dbReference type="RefSeq" id="WP_157744366.1">
    <property type="nucleotide sequence ID" value="NZ_LT607411.1"/>
</dbReference>
<dbReference type="Proteomes" id="UP000198242">
    <property type="component" value="Chromosome I"/>
</dbReference>
<dbReference type="AlphaFoldDB" id="A0A1C4VW73"/>
<evidence type="ECO:0000313" key="1">
    <source>
        <dbReference type="EMBL" id="SCE88232.1"/>
    </source>
</evidence>
<dbReference type="EMBL" id="LT607411">
    <property type="protein sequence ID" value="SCE88232.1"/>
    <property type="molecule type" value="Genomic_DNA"/>
</dbReference>
<keyword evidence="2" id="KW-1185">Reference proteome</keyword>